<evidence type="ECO:0000313" key="3">
    <source>
        <dbReference type="Proteomes" id="UP001303160"/>
    </source>
</evidence>
<feature type="compositionally biased region" description="Basic residues" evidence="1">
    <location>
        <begin position="175"/>
        <end position="184"/>
    </location>
</feature>
<evidence type="ECO:0000313" key="2">
    <source>
        <dbReference type="EMBL" id="KAK4194159.1"/>
    </source>
</evidence>
<reference evidence="2" key="1">
    <citation type="journal article" date="2023" name="Mol. Phylogenet. Evol.">
        <title>Genome-scale phylogeny and comparative genomics of the fungal order Sordariales.</title>
        <authorList>
            <person name="Hensen N."/>
            <person name="Bonometti L."/>
            <person name="Westerberg I."/>
            <person name="Brannstrom I.O."/>
            <person name="Guillou S."/>
            <person name="Cros-Aarteil S."/>
            <person name="Calhoun S."/>
            <person name="Haridas S."/>
            <person name="Kuo A."/>
            <person name="Mondo S."/>
            <person name="Pangilinan J."/>
            <person name="Riley R."/>
            <person name="LaButti K."/>
            <person name="Andreopoulos B."/>
            <person name="Lipzen A."/>
            <person name="Chen C."/>
            <person name="Yan M."/>
            <person name="Daum C."/>
            <person name="Ng V."/>
            <person name="Clum A."/>
            <person name="Steindorff A."/>
            <person name="Ohm R.A."/>
            <person name="Martin F."/>
            <person name="Silar P."/>
            <person name="Natvig D.O."/>
            <person name="Lalanne C."/>
            <person name="Gautier V."/>
            <person name="Ament-Velasquez S.L."/>
            <person name="Kruys A."/>
            <person name="Hutchinson M.I."/>
            <person name="Powell A.J."/>
            <person name="Barry K."/>
            <person name="Miller A.N."/>
            <person name="Grigoriev I.V."/>
            <person name="Debuchy R."/>
            <person name="Gladieux P."/>
            <person name="Hiltunen Thoren M."/>
            <person name="Johannesson H."/>
        </authorList>
    </citation>
    <scope>NUCLEOTIDE SEQUENCE</scope>
    <source>
        <strain evidence="2">CBS 315.58</strain>
    </source>
</reference>
<dbReference type="AlphaFoldDB" id="A0AAN6X5A2"/>
<comment type="caution">
    <text evidence="2">The sequence shown here is derived from an EMBL/GenBank/DDBJ whole genome shotgun (WGS) entry which is preliminary data.</text>
</comment>
<keyword evidence="3" id="KW-1185">Reference proteome</keyword>
<dbReference type="EMBL" id="MU864089">
    <property type="protein sequence ID" value="KAK4194159.1"/>
    <property type="molecule type" value="Genomic_DNA"/>
</dbReference>
<evidence type="ECO:0000256" key="1">
    <source>
        <dbReference type="SAM" id="MobiDB-lite"/>
    </source>
</evidence>
<name>A0AAN6X5A2_9PEZI</name>
<gene>
    <name evidence="2" type="ORF">QBC40DRAFT_302380</name>
</gene>
<accession>A0AAN6X5A2</accession>
<proteinExistence type="predicted"/>
<dbReference type="Proteomes" id="UP001303160">
    <property type="component" value="Unassembled WGS sequence"/>
</dbReference>
<feature type="compositionally biased region" description="Basic and acidic residues" evidence="1">
    <location>
        <begin position="210"/>
        <end position="226"/>
    </location>
</feature>
<sequence>MSTHATVKDISDEPIRSIEAPETTEDREVVENEAEIDNNASKNTTPPPLGNLKQYKNALKTARCNTSHISRLTDIRFAFFYDGTLGLRNRNQIPSGIVLPVFPGVNGITPGIPQGPPAHQALSNVATIATNASPNTTLSAPAHQPAHGMPSSSTIFPPASLMPSTAVSLNTTVRPRNRRIHPRRQGAPVRNTGSQTTISPRDTTLLQYIKELDEKYEDDSTSKAAEDQILDESAQR</sequence>
<feature type="compositionally biased region" description="Basic and acidic residues" evidence="1">
    <location>
        <begin position="1"/>
        <end position="16"/>
    </location>
</feature>
<reference evidence="2" key="2">
    <citation type="submission" date="2023-05" db="EMBL/GenBank/DDBJ databases">
        <authorList>
            <consortium name="Lawrence Berkeley National Laboratory"/>
            <person name="Steindorff A."/>
            <person name="Hensen N."/>
            <person name="Bonometti L."/>
            <person name="Westerberg I."/>
            <person name="Brannstrom I.O."/>
            <person name="Guillou S."/>
            <person name="Cros-Aarteil S."/>
            <person name="Calhoun S."/>
            <person name="Haridas S."/>
            <person name="Kuo A."/>
            <person name="Mondo S."/>
            <person name="Pangilinan J."/>
            <person name="Riley R."/>
            <person name="Labutti K."/>
            <person name="Andreopoulos B."/>
            <person name="Lipzen A."/>
            <person name="Chen C."/>
            <person name="Yanf M."/>
            <person name="Daum C."/>
            <person name="Ng V."/>
            <person name="Clum A."/>
            <person name="Ohm R."/>
            <person name="Martin F."/>
            <person name="Silar P."/>
            <person name="Natvig D."/>
            <person name="Lalanne C."/>
            <person name="Gautier V."/>
            <person name="Ament-Velasquez S.L."/>
            <person name="Kruys A."/>
            <person name="Hutchinson M.I."/>
            <person name="Powell A.J."/>
            <person name="Barry K."/>
            <person name="Miller A.N."/>
            <person name="Grigoriev I.V."/>
            <person name="Debuchy R."/>
            <person name="Gladieux P."/>
            <person name="Thoren M.H."/>
            <person name="Johannesson H."/>
        </authorList>
    </citation>
    <scope>NUCLEOTIDE SEQUENCE</scope>
    <source>
        <strain evidence="2">CBS 315.58</strain>
    </source>
</reference>
<feature type="region of interest" description="Disordered" evidence="1">
    <location>
        <begin position="170"/>
        <end position="236"/>
    </location>
</feature>
<feature type="compositionally biased region" description="Polar residues" evidence="1">
    <location>
        <begin position="191"/>
        <end position="206"/>
    </location>
</feature>
<organism evidence="2 3">
    <name type="scientific">Triangularia verruculosa</name>
    <dbReference type="NCBI Taxonomy" id="2587418"/>
    <lineage>
        <taxon>Eukaryota</taxon>
        <taxon>Fungi</taxon>
        <taxon>Dikarya</taxon>
        <taxon>Ascomycota</taxon>
        <taxon>Pezizomycotina</taxon>
        <taxon>Sordariomycetes</taxon>
        <taxon>Sordariomycetidae</taxon>
        <taxon>Sordariales</taxon>
        <taxon>Podosporaceae</taxon>
        <taxon>Triangularia</taxon>
    </lineage>
</organism>
<feature type="region of interest" description="Disordered" evidence="1">
    <location>
        <begin position="1"/>
        <end position="50"/>
    </location>
</feature>
<protein>
    <submittedName>
        <fullName evidence="2">Uncharacterized protein</fullName>
    </submittedName>
</protein>